<evidence type="ECO:0000313" key="7">
    <source>
        <dbReference type="EMBL" id="PCC19945.1"/>
    </source>
</evidence>
<evidence type="ECO:0000313" key="21">
    <source>
        <dbReference type="Proteomes" id="UP000234300"/>
    </source>
</evidence>
<reference evidence="15 25" key="5">
    <citation type="submission" date="2018-10" db="EMBL/GenBank/DDBJ databases">
        <title>Brevibacterium genomes from Austrain hard cheese rinds.</title>
        <authorList>
            <person name="Anast J.M."/>
            <person name="Dzieciol M."/>
            <person name="Schultz D.L."/>
            <person name="Mann E."/>
            <person name="Wagner M."/>
            <person name="Schmitz-Esser S."/>
        </authorList>
    </citation>
    <scope>NUCLEOTIDE SEQUENCE [LARGE SCALE GENOMIC DNA]</scope>
    <source>
        <strain evidence="15 25">L261</strain>
    </source>
</reference>
<evidence type="ECO:0000313" key="24">
    <source>
        <dbReference type="Proteomes" id="UP000283000"/>
    </source>
</evidence>
<dbReference type="OrthoDB" id="113459at2"/>
<dbReference type="Proteomes" id="UP000218620">
    <property type="component" value="Unassembled WGS sequence"/>
</dbReference>
<keyword evidence="1" id="KW-0540">Nuclease</keyword>
<dbReference type="EMBL" id="FXYZ01000014">
    <property type="protein sequence ID" value="SMX94325.1"/>
    <property type="molecule type" value="Genomic_DNA"/>
</dbReference>
<dbReference type="RefSeq" id="WP_009882373.1">
    <property type="nucleotide sequence ID" value="NZ_AAGP01000007.1"/>
</dbReference>
<dbReference type="Proteomes" id="UP000217881">
    <property type="component" value="Unassembled WGS sequence"/>
</dbReference>
<name>A0A2A3YQ08_BREAU</name>
<dbReference type="EMBL" id="FXZI01000001">
    <property type="protein sequence ID" value="SMX72020.1"/>
    <property type="molecule type" value="Genomic_DNA"/>
</dbReference>
<reference evidence="6 24" key="6">
    <citation type="submission" date="2019-01" db="EMBL/GenBank/DDBJ databases">
        <title>Comparative genomic analysis of Brevibacterium aurantiacum sheds light on its evolution and its adaptation to smear-ripened cheeses.</title>
        <authorList>
            <person name="Moineau S."/>
        </authorList>
    </citation>
    <scope>NUCLEOTIDE SEQUENCE [LARGE SCALE GENOMIC DNA]</scope>
    <source>
        <strain evidence="6 24">SMQ-1417</strain>
    </source>
</reference>
<keyword evidence="4" id="KW-0460">Magnesium</keyword>
<dbReference type="EMBL" id="CP025330">
    <property type="protein sequence ID" value="AZT93498.1"/>
    <property type="molecule type" value="Genomic_DNA"/>
</dbReference>
<reference evidence="6 24" key="4">
    <citation type="submission" date="2017-12" db="EMBL/GenBank/DDBJ databases">
        <authorList>
            <person name="Levesque S."/>
        </authorList>
    </citation>
    <scope>NUCLEOTIDE SEQUENCE [LARGE SCALE GENOMIC DNA]</scope>
    <source>
        <strain evidence="6 24">SMQ-1417</strain>
    </source>
</reference>
<dbReference type="Proteomes" id="UP000217564">
    <property type="component" value="Unassembled WGS sequence"/>
</dbReference>
<dbReference type="Pfam" id="PF13470">
    <property type="entry name" value="PIN_3"/>
    <property type="match status" value="1"/>
</dbReference>
<reference evidence="21 22" key="2">
    <citation type="submission" date="2017-03" db="EMBL/GenBank/DDBJ databases">
        <authorList>
            <person name="Afonso C.L."/>
            <person name="Miller P.J."/>
            <person name="Scott M.A."/>
            <person name="Spackman E."/>
            <person name="Goraichik I."/>
            <person name="Dimitrov K.M."/>
            <person name="Suarez D.L."/>
            <person name="Swayne D.E."/>
        </authorList>
    </citation>
    <scope>NUCLEOTIDE SEQUENCE [LARGE SCALE GENOMIC DNA]</scope>
    <source>
        <strain evidence="12">6</strain>
        <strain evidence="22">6(3)</strain>
        <strain evidence="11">8</strain>
        <strain evidence="21">8(6)</strain>
        <strain evidence="13">ATCC 9175</strain>
        <strain evidence="14">CNRZ 920</strain>
    </source>
</reference>
<dbReference type="GO" id="GO:0046872">
    <property type="term" value="F:metal ion binding"/>
    <property type="evidence" value="ECO:0007669"/>
    <property type="project" value="UniProtKB-KW"/>
</dbReference>
<accession>A0A2A3YQ08</accession>
<evidence type="ECO:0000313" key="22">
    <source>
        <dbReference type="Proteomes" id="UP000234327"/>
    </source>
</evidence>
<evidence type="ECO:0000313" key="9">
    <source>
        <dbReference type="EMBL" id="PCC47408.1"/>
    </source>
</evidence>
<dbReference type="Proteomes" id="UP000234525">
    <property type="component" value="Unassembled WGS sequence"/>
</dbReference>
<evidence type="ECO:0000313" key="19">
    <source>
        <dbReference type="Proteomes" id="UP000218620"/>
    </source>
</evidence>
<dbReference type="Proteomes" id="UP000234300">
    <property type="component" value="Unassembled WGS sequence"/>
</dbReference>
<dbReference type="Proteomes" id="UP000283000">
    <property type="component" value="Chromosome"/>
</dbReference>
<evidence type="ECO:0000259" key="5">
    <source>
        <dbReference type="Pfam" id="PF13470"/>
    </source>
</evidence>
<dbReference type="InterPro" id="IPR002716">
    <property type="entry name" value="PIN_dom"/>
</dbReference>
<evidence type="ECO:0000313" key="11">
    <source>
        <dbReference type="EMBL" id="SMX72020.1"/>
    </source>
</evidence>
<protein>
    <submittedName>
        <fullName evidence="8">PIN domain-containing protein</fullName>
    </submittedName>
</protein>
<evidence type="ECO:0000256" key="4">
    <source>
        <dbReference type="ARBA" id="ARBA00022842"/>
    </source>
</evidence>
<dbReference type="EMBL" id="FXZB01000051">
    <property type="protein sequence ID" value="SMY02428.1"/>
    <property type="molecule type" value="Genomic_DNA"/>
</dbReference>
<evidence type="ECO:0000313" key="20">
    <source>
        <dbReference type="Proteomes" id="UP000234289"/>
    </source>
</evidence>
<evidence type="ECO:0000256" key="3">
    <source>
        <dbReference type="ARBA" id="ARBA00022801"/>
    </source>
</evidence>
<dbReference type="Proteomes" id="UP000234289">
    <property type="component" value="Unassembled WGS sequence"/>
</dbReference>
<dbReference type="GO" id="GO:0016787">
    <property type="term" value="F:hydrolase activity"/>
    <property type="evidence" value="ECO:0007669"/>
    <property type="project" value="UniProtKB-KW"/>
</dbReference>
<evidence type="ECO:0000313" key="23">
    <source>
        <dbReference type="Proteomes" id="UP000234525"/>
    </source>
</evidence>
<keyword evidence="3" id="KW-0378">Hydrolase</keyword>
<evidence type="ECO:0000313" key="15">
    <source>
        <dbReference type="EMBL" id="TGD39749.1"/>
    </source>
</evidence>
<dbReference type="EMBL" id="NRGX01000001">
    <property type="protein sequence ID" value="PCC19945.1"/>
    <property type="molecule type" value="Genomic_DNA"/>
</dbReference>
<reference evidence="16 17" key="1">
    <citation type="journal article" date="2017" name="Elife">
        <title>Extensive horizontal gene transfer in cheese-associated bacteria.</title>
        <authorList>
            <person name="Bonham K.S."/>
            <person name="Wolfe B.E."/>
            <person name="Dutton R.J."/>
        </authorList>
    </citation>
    <scope>NUCLEOTIDE SEQUENCE [LARGE SCALE GENOMIC DNA]</scope>
    <source>
        <strain evidence="10 17">738_8</strain>
        <strain evidence="9 16">947_7</strain>
        <strain evidence="8 19">962_8</strain>
        <strain evidence="7 18">JB5</strain>
    </source>
</reference>
<evidence type="ECO:0000313" key="12">
    <source>
        <dbReference type="EMBL" id="SMX94325.1"/>
    </source>
</evidence>
<proteinExistence type="predicted"/>
<dbReference type="EMBL" id="RHFF01000004">
    <property type="protein sequence ID" value="TGD39749.1"/>
    <property type="molecule type" value="Genomic_DNA"/>
</dbReference>
<reference evidence="20 23" key="3">
    <citation type="submission" date="2017-03" db="EMBL/GenBank/DDBJ databases">
        <authorList>
            <person name="Monnet C."/>
        </authorList>
    </citation>
    <scope>NUCLEOTIDE SEQUENCE [LARGE SCALE GENOMIC DNA]</scope>
    <source>
        <strain evidence="23">ATCC 9175</strain>
        <strain evidence="20">CNRZ 920</strain>
    </source>
</reference>
<keyword evidence="2" id="KW-0479">Metal-binding</keyword>
<dbReference type="EMBL" id="NRGQ01000042">
    <property type="protein sequence ID" value="PCC41339.1"/>
    <property type="molecule type" value="Genomic_DNA"/>
</dbReference>
<evidence type="ECO:0000313" key="10">
    <source>
        <dbReference type="EMBL" id="PCC55287.1"/>
    </source>
</evidence>
<evidence type="ECO:0000313" key="8">
    <source>
        <dbReference type="EMBL" id="PCC41339.1"/>
    </source>
</evidence>
<dbReference type="EMBL" id="NRHA01000003">
    <property type="protein sequence ID" value="PCC55287.1"/>
    <property type="molecule type" value="Genomic_DNA"/>
</dbReference>
<evidence type="ECO:0000313" key="17">
    <source>
        <dbReference type="Proteomes" id="UP000217881"/>
    </source>
</evidence>
<evidence type="ECO:0000313" key="13">
    <source>
        <dbReference type="EMBL" id="SMY02428.1"/>
    </source>
</evidence>
<feature type="domain" description="PIN" evidence="5">
    <location>
        <begin position="16"/>
        <end position="116"/>
    </location>
</feature>
<evidence type="ECO:0000313" key="6">
    <source>
        <dbReference type="EMBL" id="AZT93498.1"/>
    </source>
</evidence>
<evidence type="ECO:0000313" key="25">
    <source>
        <dbReference type="Proteomes" id="UP000297736"/>
    </source>
</evidence>
<evidence type="ECO:0000256" key="2">
    <source>
        <dbReference type="ARBA" id="ARBA00022723"/>
    </source>
</evidence>
<dbReference type="AlphaFoldDB" id="A0A2A3YQ08"/>
<dbReference type="EMBL" id="FXZG01000039">
    <property type="protein sequence ID" value="SMY02728.1"/>
    <property type="molecule type" value="Genomic_DNA"/>
</dbReference>
<dbReference type="EMBL" id="NRGP01000008">
    <property type="protein sequence ID" value="PCC47408.1"/>
    <property type="molecule type" value="Genomic_DNA"/>
</dbReference>
<keyword evidence="23" id="KW-1185">Reference proteome</keyword>
<dbReference type="GO" id="GO:0004518">
    <property type="term" value="F:nuclease activity"/>
    <property type="evidence" value="ECO:0007669"/>
    <property type="project" value="UniProtKB-KW"/>
</dbReference>
<dbReference type="Proteomes" id="UP000297736">
    <property type="component" value="Unassembled WGS sequence"/>
</dbReference>
<gene>
    <name evidence="13" type="ORF">BAUR9175_03781</name>
    <name evidence="14" type="ORF">BAUR920_03561</name>
    <name evidence="12" type="ORF">BAURA63_02919</name>
    <name evidence="11" type="ORF">BAURA86_00379</name>
    <name evidence="10" type="ORF">CIK59_00495</name>
    <name evidence="9" type="ORF">CIK64_05925</name>
    <name evidence="8" type="ORF">CIK65_18145</name>
    <name evidence="7" type="ORF">CIK79_17615</name>
    <name evidence="6" type="ORF">CXR23_10395</name>
    <name evidence="15" type="ORF">EB834_06435</name>
</gene>
<organism evidence="8 19">
    <name type="scientific">Brevibacterium aurantiacum</name>
    <dbReference type="NCBI Taxonomy" id="273384"/>
    <lineage>
        <taxon>Bacteria</taxon>
        <taxon>Bacillati</taxon>
        <taxon>Actinomycetota</taxon>
        <taxon>Actinomycetes</taxon>
        <taxon>Micrococcales</taxon>
        <taxon>Brevibacteriaceae</taxon>
        <taxon>Brevibacterium</taxon>
    </lineage>
</organism>
<evidence type="ECO:0000313" key="18">
    <source>
        <dbReference type="Proteomes" id="UP000218377"/>
    </source>
</evidence>
<sequence length="195" mass="21519">MYTALLDSCVLWPSLQRDFLLSLAAEGAYRFVFSESILSEVETNEELKLIDRGRDLDGSRADALHLSSRMRESFADSIVYGWEGLEGTYGLPDPDDEHVLAAAVVGGAGCIVTENMRDFPLDNIPEGLQIIGAVDFAHETVSMRPDLGAAAVTAWAQRSGRKYAAMSEADFLDELDRRYELNAATAIVRNYFDSK</sequence>
<evidence type="ECO:0000256" key="1">
    <source>
        <dbReference type="ARBA" id="ARBA00022722"/>
    </source>
</evidence>
<dbReference type="Proteomes" id="UP000218377">
    <property type="component" value="Unassembled WGS sequence"/>
</dbReference>
<dbReference type="Proteomes" id="UP000234327">
    <property type="component" value="Unassembled WGS sequence"/>
</dbReference>
<evidence type="ECO:0000313" key="16">
    <source>
        <dbReference type="Proteomes" id="UP000217564"/>
    </source>
</evidence>
<evidence type="ECO:0000313" key="14">
    <source>
        <dbReference type="EMBL" id="SMY02728.1"/>
    </source>
</evidence>
<accession>A0A2H1IA62</accession>